<comment type="caution">
    <text evidence="10">The sequence shown here is derived from an EMBL/GenBank/DDBJ whole genome shotgun (WGS) entry which is preliminary data.</text>
</comment>
<dbReference type="Gene3D" id="2.40.170.20">
    <property type="entry name" value="TonB-dependent receptor, beta-barrel domain"/>
    <property type="match status" value="1"/>
</dbReference>
<dbReference type="Gene3D" id="2.170.130.10">
    <property type="entry name" value="TonB-dependent receptor, plug domain"/>
    <property type="match status" value="1"/>
</dbReference>
<dbReference type="OrthoDB" id="9766643at2"/>
<evidence type="ECO:0000313" key="11">
    <source>
        <dbReference type="Proteomes" id="UP000003107"/>
    </source>
</evidence>
<dbReference type="GO" id="GO:0009279">
    <property type="term" value="C:cell outer membrane"/>
    <property type="evidence" value="ECO:0007669"/>
    <property type="project" value="UniProtKB-SubCell"/>
</dbReference>
<dbReference type="STRING" id="553219.CAMSH0001_0078"/>
<dbReference type="RefSeq" id="WP_004321638.1">
    <property type="nucleotide sequence ID" value="NZ_ACVQ01000033.1"/>
</dbReference>
<feature type="domain" description="TonB-dependent receptor plug" evidence="9">
    <location>
        <begin position="80"/>
        <end position="190"/>
    </location>
</feature>
<reference evidence="10 11" key="1">
    <citation type="submission" date="2009-07" db="EMBL/GenBank/DDBJ databases">
        <authorList>
            <person name="Madupu R."/>
            <person name="Sebastian Y."/>
            <person name="Durkin A.S."/>
            <person name="Torralba M."/>
            <person name="Methe B."/>
            <person name="Sutton G.G."/>
            <person name="Strausberg R.L."/>
            <person name="Nelson K.E."/>
        </authorList>
    </citation>
    <scope>NUCLEOTIDE SEQUENCE [LARGE SCALE GENOMIC DNA]</scope>
    <source>
        <strain evidence="10 11">RM3277</strain>
    </source>
</reference>
<dbReference type="InterPro" id="IPR039426">
    <property type="entry name" value="TonB-dep_rcpt-like"/>
</dbReference>
<dbReference type="InterPro" id="IPR037066">
    <property type="entry name" value="Plug_dom_sf"/>
</dbReference>
<dbReference type="Pfam" id="PF07715">
    <property type="entry name" value="Plug"/>
    <property type="match status" value="1"/>
</dbReference>
<feature type="chain" id="PRO_5002967955" evidence="8">
    <location>
        <begin position="23"/>
        <end position="836"/>
    </location>
</feature>
<evidence type="ECO:0000256" key="8">
    <source>
        <dbReference type="SAM" id="SignalP"/>
    </source>
</evidence>
<keyword evidence="2 7" id="KW-0813">Transport</keyword>
<name>C6RIY2_9BACT</name>
<evidence type="ECO:0000256" key="7">
    <source>
        <dbReference type="PROSITE-ProRule" id="PRU01360"/>
    </source>
</evidence>
<dbReference type="EMBL" id="ACVQ01000033">
    <property type="protein sequence ID" value="EET78563.1"/>
    <property type="molecule type" value="Genomic_DNA"/>
</dbReference>
<protein>
    <submittedName>
        <fullName evidence="10">TonB-dependent receptor plug domain protein</fullName>
    </submittedName>
</protein>
<accession>C6RIY2</accession>
<keyword evidence="4 7" id="KW-0812">Transmembrane</keyword>
<evidence type="ECO:0000256" key="1">
    <source>
        <dbReference type="ARBA" id="ARBA00004571"/>
    </source>
</evidence>
<evidence type="ECO:0000259" key="9">
    <source>
        <dbReference type="Pfam" id="PF07715"/>
    </source>
</evidence>
<dbReference type="InterPro" id="IPR012910">
    <property type="entry name" value="Plug_dom"/>
</dbReference>
<dbReference type="eggNOG" id="COG1629">
    <property type="taxonomic scope" value="Bacteria"/>
</dbReference>
<keyword evidence="3 7" id="KW-1134">Transmembrane beta strand</keyword>
<proteinExistence type="inferred from homology"/>
<dbReference type="GeneID" id="60991422"/>
<organism evidence="10 11">
    <name type="scientific">Campylobacter showae RM3277</name>
    <dbReference type="NCBI Taxonomy" id="553219"/>
    <lineage>
        <taxon>Bacteria</taxon>
        <taxon>Pseudomonadati</taxon>
        <taxon>Campylobacterota</taxon>
        <taxon>Epsilonproteobacteria</taxon>
        <taxon>Campylobacterales</taxon>
        <taxon>Campylobacteraceae</taxon>
        <taxon>Campylobacter</taxon>
    </lineage>
</organism>
<comment type="similarity">
    <text evidence="7">Belongs to the TonB-dependent receptor family.</text>
</comment>
<feature type="signal peptide" evidence="8">
    <location>
        <begin position="1"/>
        <end position="22"/>
    </location>
</feature>
<keyword evidence="11" id="KW-1185">Reference proteome</keyword>
<comment type="subcellular location">
    <subcellularLocation>
        <location evidence="1 7">Cell outer membrane</location>
        <topology evidence="1 7">Multi-pass membrane protein</topology>
    </subcellularLocation>
</comment>
<evidence type="ECO:0000256" key="3">
    <source>
        <dbReference type="ARBA" id="ARBA00022452"/>
    </source>
</evidence>
<dbReference type="SUPFAM" id="SSF56935">
    <property type="entry name" value="Porins"/>
    <property type="match status" value="1"/>
</dbReference>
<keyword evidence="6 7" id="KW-0998">Cell outer membrane</keyword>
<evidence type="ECO:0000256" key="6">
    <source>
        <dbReference type="ARBA" id="ARBA00023237"/>
    </source>
</evidence>
<keyword evidence="10" id="KW-0675">Receptor</keyword>
<evidence type="ECO:0000313" key="10">
    <source>
        <dbReference type="EMBL" id="EET78563.1"/>
    </source>
</evidence>
<evidence type="ECO:0000256" key="4">
    <source>
        <dbReference type="ARBA" id="ARBA00022692"/>
    </source>
</evidence>
<dbReference type="AlphaFoldDB" id="C6RIY2"/>
<sequence length="836" mass="94027">MKKTASLLVAAAALNLPLSHWAASRDANQDSLNLTALKALNLSTLNAAEVVLDKVEVSADANATKEPGKLTRADMDLITSKNHGITDLLKGNPNAAFSAKNAKSVRAGELAPQDISINGASYYQNNFTLDGASINNDLDPKKRTWNNHNNIWSDSTIGSQAMSVDTDLLGSVEVLDSAVSARYGGFQGGAVNAKTRDPKSGFHGVLSYSYTGGDWSKIYKDASAEQRYDDGDLADMSDFKKRRYRVGAEGYLTQNFGLLLNYSRHRSVIENHYNKKQINQNLYSFPNDRQTNDNLFVKGVWGVSDKFTLKPSFLYSRLDNYTSAKRYLDSQLTLKYGGYVATLEAQADLEGVFLEQTLSYSASQNSRDYEHDTEYYTYKSSNVKNWSTSGSAGIGGYNDFTQKQNTLSYKFDASMKEFDAFSAVHLIKSGFELTRQIGGYEIPKTYVHNSIPKSLTGACEPGDKTCVIDDSFASQGAVGQYLSKKIYYYAVKTKATQTNLALYLEDEMRFGAFKFRPGLRIERNGDNNDVNLAPRLLAEYEFADKNFVGLGLNRYYGRNFFAYKMYNGIYKMSKTCTRGSYGAPYVCGDYDSDRYPIRGLKTPYDDEFSAYYRGDVGNARLNLKYVRRQGRDEVAMKYVREPLAGYGNGYSIFTNEGQSKRDIVTLSAANIAPIEIWGVKNDFEGSLSFTKQSRSFMDYEDDEMNDDVSYNGKIIKKSELPVVDYHVPFTAKFRHSAKFSGFSVSNFINYTSKTDALLGGWNRARGMYVYERQKLPAYATWDMRIGYERRLAGDFRAFINLDINNLLNKKFIASNEGSYYEYGLGRNFWLEAGMKW</sequence>
<dbReference type="PROSITE" id="PS52016">
    <property type="entry name" value="TONB_DEPENDENT_REC_3"/>
    <property type="match status" value="1"/>
</dbReference>
<keyword evidence="8" id="KW-0732">Signal</keyword>
<evidence type="ECO:0000256" key="5">
    <source>
        <dbReference type="ARBA" id="ARBA00023136"/>
    </source>
</evidence>
<keyword evidence="5 7" id="KW-0472">Membrane</keyword>
<dbReference type="Proteomes" id="UP000003107">
    <property type="component" value="Unassembled WGS sequence"/>
</dbReference>
<gene>
    <name evidence="10" type="ORF">CAMSH0001_0078</name>
</gene>
<evidence type="ECO:0000256" key="2">
    <source>
        <dbReference type="ARBA" id="ARBA00022448"/>
    </source>
</evidence>
<dbReference type="InterPro" id="IPR036942">
    <property type="entry name" value="Beta-barrel_TonB_sf"/>
</dbReference>